<sequence length="411" mass="43345">MTIPSGRCVVLAAVSALALRCGPAAAQATPAAQPPLTLQAAIALATMHHPALRAAAHDAAANTAAIEQARQLPNPELSYLREGRDPGSRTTTIQLSQPIELGGKRQARVALAQAGLDVALGERRLRQQGLRADVIAAYFDTLVAQERAALAREAAALAERSADVVARRVAAGKASPVDAARARLVPADARIERDRAATALAIARQRLEFLVGTPLAARPLASVDTEPPPVVAADADHAPAVRRAGSELALQRARADVERAARMPDLTLTVGSQRDDQLARRQAVVGVAIPLPLFNRNGGNVAAARERAAQAQAQLEAARLEAAMALGAAQLRQAQARAEAALLAQTVVPDARSVYESALKGFEYGKFAFLDVLDAQRTLLQARTRHLQALQEAWAARAELEQFAGDGKEQP</sequence>
<evidence type="ECO:0000313" key="4">
    <source>
        <dbReference type="Proteomes" id="UP000321323"/>
    </source>
</evidence>
<dbReference type="Gene3D" id="1.20.1600.10">
    <property type="entry name" value="Outer membrane efflux proteins (OEP)"/>
    <property type="match status" value="1"/>
</dbReference>
<organism evidence="3 4">
    <name type="scientific">[Empedobacter] haloabium</name>
    <dbReference type="NCBI Taxonomy" id="592317"/>
    <lineage>
        <taxon>Bacteria</taxon>
        <taxon>Pseudomonadati</taxon>
        <taxon>Pseudomonadota</taxon>
        <taxon>Betaproteobacteria</taxon>
        <taxon>Burkholderiales</taxon>
        <taxon>Oxalobacteraceae</taxon>
        <taxon>Telluria group</taxon>
        <taxon>Telluria group incertae sedis</taxon>
    </lineage>
</organism>
<proteinExistence type="inferred from homology"/>
<reference evidence="3 4" key="1">
    <citation type="journal article" date="2019" name="Int. J. Syst. Evol. Microbiol.">
        <title>The Draft Whole-Genome Sequence of the Antibiotic Producer Empedobacter haloabium ATCC 31962 Provides Indications for Its Taxonomic Reclassification.</title>
        <authorList>
            <person name="Miess H."/>
            <person name="Arlt P."/>
            <person name="Apel A.K."/>
            <person name="Weber T."/>
            <person name="Nieselt K."/>
            <person name="Hanssen F."/>
            <person name="Czemmel S."/>
            <person name="Nahnsen S."/>
            <person name="Gross H."/>
        </authorList>
    </citation>
    <scope>NUCLEOTIDE SEQUENCE [LARGE SCALE GENOMIC DNA]</scope>
    <source>
        <strain evidence="3 4">ATCC 31962</strain>
    </source>
</reference>
<name>A0ABZ1UU69_9BURK</name>
<evidence type="ECO:0000256" key="2">
    <source>
        <dbReference type="SAM" id="SignalP"/>
    </source>
</evidence>
<dbReference type="InterPro" id="IPR010131">
    <property type="entry name" value="MdtP/NodT-like"/>
</dbReference>
<feature type="signal peptide" evidence="2">
    <location>
        <begin position="1"/>
        <end position="26"/>
    </location>
</feature>
<dbReference type="PANTHER" id="PTHR30203:SF24">
    <property type="entry name" value="BLR4935 PROTEIN"/>
    <property type="match status" value="1"/>
</dbReference>
<feature type="chain" id="PRO_5047511019" evidence="2">
    <location>
        <begin position="27"/>
        <end position="411"/>
    </location>
</feature>
<dbReference type="InterPro" id="IPR003423">
    <property type="entry name" value="OMP_efflux"/>
</dbReference>
<comment type="similarity">
    <text evidence="1">Belongs to the outer membrane factor (OMF) (TC 1.B.17) family.</text>
</comment>
<dbReference type="Pfam" id="PF02321">
    <property type="entry name" value="OEP"/>
    <property type="match status" value="2"/>
</dbReference>
<keyword evidence="4" id="KW-1185">Reference proteome</keyword>
<dbReference type="EMBL" id="CP136508">
    <property type="protein sequence ID" value="WUR16069.1"/>
    <property type="molecule type" value="Genomic_DNA"/>
</dbReference>
<dbReference type="Proteomes" id="UP000321323">
    <property type="component" value="Chromosome"/>
</dbReference>
<keyword evidence="2" id="KW-0732">Signal</keyword>
<protein>
    <submittedName>
        <fullName evidence="3">TolC family protein</fullName>
    </submittedName>
</protein>
<evidence type="ECO:0000256" key="1">
    <source>
        <dbReference type="ARBA" id="ARBA00007613"/>
    </source>
</evidence>
<dbReference type="SUPFAM" id="SSF56954">
    <property type="entry name" value="Outer membrane efflux proteins (OEP)"/>
    <property type="match status" value="1"/>
</dbReference>
<gene>
    <name evidence="3" type="ORF">E7V67_013480</name>
</gene>
<accession>A0ABZ1UU69</accession>
<dbReference type="PANTHER" id="PTHR30203">
    <property type="entry name" value="OUTER MEMBRANE CATION EFFLUX PROTEIN"/>
    <property type="match status" value="1"/>
</dbReference>
<evidence type="ECO:0000313" key="3">
    <source>
        <dbReference type="EMBL" id="WUR16069.1"/>
    </source>
</evidence>